<dbReference type="Pfam" id="PF12937">
    <property type="entry name" value="F-box-like"/>
    <property type="match status" value="1"/>
</dbReference>
<dbReference type="OrthoDB" id="2585512at2759"/>
<dbReference type="SUPFAM" id="SSF52047">
    <property type="entry name" value="RNI-like"/>
    <property type="match status" value="2"/>
</dbReference>
<dbReference type="InterPro" id="IPR006553">
    <property type="entry name" value="Leu-rich_rpt_Cys-con_subtyp"/>
</dbReference>
<sequence length="618" mass="67810">MAKVVRGCGDGGLIESLPQSLVLEILGRLDLESLCSVAPVCKALRFSVSQALSTISTIDLSEFSPTVQILNRVLANNRMLRSLTLDCARLDDSSIEVFAKEHLQELVLLKCFMFSSYIFTAISRKCPNLRLLSLEMIRPCELDSPDDCNNSIAEMLKGCLCLESLCIKFHVQYDGPSDLEFIQLILPKTIRVLLLQPISDWQAKLLVLKAGADRDSTASLAGPGSSFLRPNCNGLQSLSLVLNKIKDELLIAVASSLPQLVELCLEDKPLEEPSLHNDLTNRGLQSLGSCRNLTSLSLTRSRQNFPATFRRVNDVGILLLSEGCRRLESVRLGGFSRVTDAGYVSFLYSCKNLKRFEVVNPFFLSDLTFHNLADATNSLVEVRLLSCNLVTSETVESLSLCRNLEVLDLSGCKSTADVGLISISKLCKLTTLDLGGADITDSGLAALGRGSCPIASLCLRGCKRITDRGLTQLLHQDGIIRRTLSTLDLGYLPGLSDKGISIIAEVCREITNLSIRSCFFVTDASITVLGSMEGFEGKRRPLRKLDLYSCSGLSNASFWLLAPPFFRGLRWLGVGNTRLLAKSKDRFVELSRDRPGLTICANGCEMGCKDGWQCHEFI</sequence>
<dbReference type="SMART" id="SM00367">
    <property type="entry name" value="LRR_CC"/>
    <property type="match status" value="10"/>
</dbReference>
<dbReference type="Proteomes" id="UP000504607">
    <property type="component" value="Chromosome 8"/>
</dbReference>
<dbReference type="AlphaFoldDB" id="A0A6I9RKN5"/>
<dbReference type="RefSeq" id="XP_073117925.1">
    <property type="nucleotide sequence ID" value="XM_073261824.1"/>
</dbReference>
<dbReference type="GeneID" id="105050025"/>
<dbReference type="Gene3D" id="3.80.10.10">
    <property type="entry name" value="Ribonuclease Inhibitor"/>
    <property type="match status" value="2"/>
</dbReference>
<organism evidence="2 3">
    <name type="scientific">Elaeis guineensis var. tenera</name>
    <name type="common">Oil palm</name>
    <dbReference type="NCBI Taxonomy" id="51953"/>
    <lineage>
        <taxon>Eukaryota</taxon>
        <taxon>Viridiplantae</taxon>
        <taxon>Streptophyta</taxon>
        <taxon>Embryophyta</taxon>
        <taxon>Tracheophyta</taxon>
        <taxon>Spermatophyta</taxon>
        <taxon>Magnoliopsida</taxon>
        <taxon>Liliopsida</taxon>
        <taxon>Arecaceae</taxon>
        <taxon>Arecoideae</taxon>
        <taxon>Cocoseae</taxon>
        <taxon>Elaeidinae</taxon>
        <taxon>Elaeis</taxon>
    </lineage>
</organism>
<dbReference type="GO" id="GO:0031146">
    <property type="term" value="P:SCF-dependent proteasomal ubiquitin-dependent protein catabolic process"/>
    <property type="evidence" value="ECO:0007669"/>
    <property type="project" value="TreeGrafter"/>
</dbReference>
<dbReference type="InterPro" id="IPR057207">
    <property type="entry name" value="FBXL15_LRR"/>
</dbReference>
<reference evidence="3" key="1">
    <citation type="submission" date="2025-08" db="UniProtKB">
        <authorList>
            <consortium name="RefSeq"/>
        </authorList>
    </citation>
    <scope>IDENTIFICATION</scope>
</reference>
<dbReference type="GO" id="GO:0019005">
    <property type="term" value="C:SCF ubiquitin ligase complex"/>
    <property type="evidence" value="ECO:0007669"/>
    <property type="project" value="TreeGrafter"/>
</dbReference>
<accession>A0A6I9RKN5</accession>
<evidence type="ECO:0000313" key="2">
    <source>
        <dbReference type="Proteomes" id="UP000504607"/>
    </source>
</evidence>
<dbReference type="PANTHER" id="PTHR13318:SF176">
    <property type="entry name" value="F-BOX PROTEIN AT-B"/>
    <property type="match status" value="1"/>
</dbReference>
<evidence type="ECO:0000313" key="3">
    <source>
        <dbReference type="RefSeq" id="XP_010928168.1"/>
    </source>
</evidence>
<protein>
    <submittedName>
        <fullName evidence="3">F-box protein At-B</fullName>
    </submittedName>
</protein>
<dbReference type="InParanoid" id="A0A6I9RKN5"/>
<dbReference type="Pfam" id="PF25372">
    <property type="entry name" value="DUF7885"/>
    <property type="match status" value="1"/>
</dbReference>
<dbReference type="PROSITE" id="PS50181">
    <property type="entry name" value="FBOX"/>
    <property type="match status" value="1"/>
</dbReference>
<dbReference type="KEGG" id="egu:105050025"/>
<dbReference type="InterPro" id="IPR032675">
    <property type="entry name" value="LRR_dom_sf"/>
</dbReference>
<feature type="domain" description="F-box" evidence="1">
    <location>
        <begin position="11"/>
        <end position="58"/>
    </location>
</feature>
<dbReference type="RefSeq" id="XP_010928168.1">
    <property type="nucleotide sequence ID" value="XM_010929866.3"/>
</dbReference>
<dbReference type="PANTHER" id="PTHR13318">
    <property type="entry name" value="PARTNER OF PAIRED, ISOFORM B-RELATED"/>
    <property type="match status" value="1"/>
</dbReference>
<evidence type="ECO:0000259" key="1">
    <source>
        <dbReference type="PROSITE" id="PS50181"/>
    </source>
</evidence>
<gene>
    <name evidence="3" type="primary">LOC105050025</name>
</gene>
<proteinExistence type="predicted"/>
<name>A0A6I9RKN5_ELAGV</name>
<keyword evidence="2" id="KW-1185">Reference proteome</keyword>
<dbReference type="InterPro" id="IPR001810">
    <property type="entry name" value="F-box_dom"/>
</dbReference>